<dbReference type="InterPro" id="IPR003594">
    <property type="entry name" value="HATPase_dom"/>
</dbReference>
<dbReference type="RefSeq" id="WP_119114830.1">
    <property type="nucleotide sequence ID" value="NZ_CBCSEO010000034.1"/>
</dbReference>
<dbReference type="Gene3D" id="1.10.287.130">
    <property type="match status" value="1"/>
</dbReference>
<dbReference type="SMART" id="SM00388">
    <property type="entry name" value="HisKA"/>
    <property type="match status" value="1"/>
</dbReference>
<keyword evidence="4" id="KW-0597">Phosphoprotein</keyword>
<evidence type="ECO:0000256" key="5">
    <source>
        <dbReference type="ARBA" id="ARBA00022679"/>
    </source>
</evidence>
<dbReference type="PRINTS" id="PR00344">
    <property type="entry name" value="BCTRLSENSOR"/>
</dbReference>
<name>A0A398AVJ4_9BACI</name>
<keyword evidence="12 13" id="KW-0472">Membrane</keyword>
<dbReference type="SUPFAM" id="SSF47384">
    <property type="entry name" value="Homodimeric domain of signal transducing histidine kinase"/>
    <property type="match status" value="1"/>
</dbReference>
<keyword evidence="8 15" id="KW-0418">Kinase</keyword>
<evidence type="ECO:0000313" key="15">
    <source>
        <dbReference type="EMBL" id="RID81687.1"/>
    </source>
</evidence>
<keyword evidence="16" id="KW-1185">Reference proteome</keyword>
<evidence type="ECO:0000313" key="16">
    <source>
        <dbReference type="Proteomes" id="UP000265816"/>
    </source>
</evidence>
<evidence type="ECO:0000256" key="12">
    <source>
        <dbReference type="ARBA" id="ARBA00023136"/>
    </source>
</evidence>
<dbReference type="GO" id="GO:0000155">
    <property type="term" value="F:phosphorelay sensor kinase activity"/>
    <property type="evidence" value="ECO:0007669"/>
    <property type="project" value="InterPro"/>
</dbReference>
<evidence type="ECO:0000256" key="8">
    <source>
        <dbReference type="ARBA" id="ARBA00022777"/>
    </source>
</evidence>
<dbReference type="InterPro" id="IPR036097">
    <property type="entry name" value="HisK_dim/P_sf"/>
</dbReference>
<evidence type="ECO:0000256" key="3">
    <source>
        <dbReference type="ARBA" id="ARBA00012438"/>
    </source>
</evidence>
<dbReference type="Pfam" id="PF00512">
    <property type="entry name" value="HisKA"/>
    <property type="match status" value="1"/>
</dbReference>
<evidence type="ECO:0000256" key="10">
    <source>
        <dbReference type="ARBA" id="ARBA00022989"/>
    </source>
</evidence>
<evidence type="ECO:0000256" key="7">
    <source>
        <dbReference type="ARBA" id="ARBA00022741"/>
    </source>
</evidence>
<dbReference type="SMART" id="SM00387">
    <property type="entry name" value="HATPase_c"/>
    <property type="match status" value="1"/>
</dbReference>
<dbReference type="InterPro" id="IPR050398">
    <property type="entry name" value="HssS/ArlS-like"/>
</dbReference>
<comment type="caution">
    <text evidence="15">The sequence shown here is derived from an EMBL/GenBank/DDBJ whole genome shotgun (WGS) entry which is preliminary data.</text>
</comment>
<dbReference type="InterPro" id="IPR005467">
    <property type="entry name" value="His_kinase_dom"/>
</dbReference>
<feature type="transmembrane region" description="Helical" evidence="13">
    <location>
        <begin position="6"/>
        <end position="25"/>
    </location>
</feature>
<comment type="catalytic activity">
    <reaction evidence="1">
        <text>ATP + protein L-histidine = ADP + protein N-phospho-L-histidine.</text>
        <dbReference type="EC" id="2.7.13.3"/>
    </reaction>
</comment>
<evidence type="ECO:0000256" key="13">
    <source>
        <dbReference type="SAM" id="Phobius"/>
    </source>
</evidence>
<accession>A0A398AVJ4</accession>
<dbReference type="EC" id="2.7.13.3" evidence="3"/>
<evidence type="ECO:0000256" key="2">
    <source>
        <dbReference type="ARBA" id="ARBA00004141"/>
    </source>
</evidence>
<gene>
    <name evidence="15" type="ORF">D1970_21120</name>
</gene>
<dbReference type="OrthoDB" id="9792991at2"/>
<dbReference type="Gene3D" id="3.30.565.10">
    <property type="entry name" value="Histidine kinase-like ATPase, C-terminal domain"/>
    <property type="match status" value="1"/>
</dbReference>
<dbReference type="InterPro" id="IPR036890">
    <property type="entry name" value="HATPase_C_sf"/>
</dbReference>
<evidence type="ECO:0000256" key="6">
    <source>
        <dbReference type="ARBA" id="ARBA00022692"/>
    </source>
</evidence>
<dbReference type="PANTHER" id="PTHR45528:SF8">
    <property type="entry name" value="HISTIDINE KINASE"/>
    <property type="match status" value="1"/>
</dbReference>
<protein>
    <recommendedName>
        <fullName evidence="3">histidine kinase</fullName>
        <ecNumber evidence="3">2.7.13.3</ecNumber>
    </recommendedName>
</protein>
<keyword evidence="9" id="KW-0067">ATP-binding</keyword>
<dbReference type="EMBL" id="QWVT01000050">
    <property type="protein sequence ID" value="RID81687.1"/>
    <property type="molecule type" value="Genomic_DNA"/>
</dbReference>
<dbReference type="InterPro" id="IPR003661">
    <property type="entry name" value="HisK_dim/P_dom"/>
</dbReference>
<dbReference type="CDD" id="cd00082">
    <property type="entry name" value="HisKA"/>
    <property type="match status" value="1"/>
</dbReference>
<keyword evidence="5" id="KW-0808">Transferase</keyword>
<dbReference type="PANTHER" id="PTHR45528">
    <property type="entry name" value="SENSOR HISTIDINE KINASE CPXA"/>
    <property type="match status" value="1"/>
</dbReference>
<feature type="domain" description="Histidine kinase" evidence="14">
    <location>
        <begin position="92"/>
        <end position="297"/>
    </location>
</feature>
<evidence type="ECO:0000256" key="11">
    <source>
        <dbReference type="ARBA" id="ARBA00023012"/>
    </source>
</evidence>
<keyword evidence="7" id="KW-0547">Nucleotide-binding</keyword>
<dbReference type="Pfam" id="PF02518">
    <property type="entry name" value="HATPase_c"/>
    <property type="match status" value="1"/>
</dbReference>
<dbReference type="SUPFAM" id="SSF55874">
    <property type="entry name" value="ATPase domain of HSP90 chaperone/DNA topoisomerase II/histidine kinase"/>
    <property type="match status" value="1"/>
</dbReference>
<reference evidence="15 16" key="1">
    <citation type="submission" date="2018-08" db="EMBL/GenBank/DDBJ databases">
        <title>Bacillus jemisoniae sp. nov., Bacillus chryseoplanitiae sp. nov., Bacillus resnikiae sp. nov., and Bacillus frankliniae sp. nov., isolated from Viking spacecraft and associated surfaces.</title>
        <authorList>
            <person name="Seuylemezian A."/>
            <person name="Vaishampayan P."/>
        </authorList>
    </citation>
    <scope>NUCLEOTIDE SEQUENCE [LARGE SCALE GENOMIC DNA]</scope>
    <source>
        <strain evidence="15 16">JJ-247</strain>
    </source>
</reference>
<dbReference type="GO" id="GO:0005886">
    <property type="term" value="C:plasma membrane"/>
    <property type="evidence" value="ECO:0007669"/>
    <property type="project" value="TreeGrafter"/>
</dbReference>
<organism evidence="15 16">
    <name type="scientific">Mesobacillus zeae</name>
    <dbReference type="NCBI Taxonomy" id="1917180"/>
    <lineage>
        <taxon>Bacteria</taxon>
        <taxon>Bacillati</taxon>
        <taxon>Bacillota</taxon>
        <taxon>Bacilli</taxon>
        <taxon>Bacillales</taxon>
        <taxon>Bacillaceae</taxon>
        <taxon>Mesobacillus</taxon>
    </lineage>
</organism>
<evidence type="ECO:0000256" key="9">
    <source>
        <dbReference type="ARBA" id="ARBA00022840"/>
    </source>
</evidence>
<dbReference type="GO" id="GO:0005524">
    <property type="term" value="F:ATP binding"/>
    <property type="evidence" value="ECO:0007669"/>
    <property type="project" value="UniProtKB-KW"/>
</dbReference>
<dbReference type="InterPro" id="IPR004358">
    <property type="entry name" value="Sig_transdc_His_kin-like_C"/>
</dbReference>
<evidence type="ECO:0000256" key="4">
    <source>
        <dbReference type="ARBA" id="ARBA00022553"/>
    </source>
</evidence>
<dbReference type="AlphaFoldDB" id="A0A398AVJ4"/>
<evidence type="ECO:0000259" key="14">
    <source>
        <dbReference type="PROSITE" id="PS50109"/>
    </source>
</evidence>
<sequence>MEIGLWLLCGVLVFIVIFLVGKVYLIRKSAQEIQGSLDEIITSDTNILISISNRDRQMQQLANSLNTQLSTLRRERHRYQQGDTELKEAITNISHDLRTPLTAIYGYLDLLEGENKSESVQLYFDQIQNRAEVLKQLTEELFRYSIITSVQEISYEDLTLNRALEESLISYYGALKGRNIEPEIEIPDSPIHRALDSTALSRILGNILSNVIKYSDGDLTVRLHGDGKITFTNSAKDLSLVMVGRLFDRFYTVEDGRSSTGLGLSIAKILTERMGGHIDADYQDGKLTVELYFPEKNQNI</sequence>
<dbReference type="PROSITE" id="PS50109">
    <property type="entry name" value="HIS_KIN"/>
    <property type="match status" value="1"/>
</dbReference>
<proteinExistence type="predicted"/>
<keyword evidence="6 13" id="KW-0812">Transmembrane</keyword>
<dbReference type="Proteomes" id="UP000265816">
    <property type="component" value="Unassembled WGS sequence"/>
</dbReference>
<keyword evidence="11" id="KW-0902">Two-component regulatory system</keyword>
<evidence type="ECO:0000256" key="1">
    <source>
        <dbReference type="ARBA" id="ARBA00000085"/>
    </source>
</evidence>
<keyword evidence="10 13" id="KW-1133">Transmembrane helix</keyword>
<comment type="subcellular location">
    <subcellularLocation>
        <location evidence="2">Membrane</location>
        <topology evidence="2">Multi-pass membrane protein</topology>
    </subcellularLocation>
</comment>